<reference evidence="2 3" key="1">
    <citation type="submission" date="2024-10" db="EMBL/GenBank/DDBJ databases">
        <title>The Natural Products Discovery Center: Release of the First 8490 Sequenced Strains for Exploring Actinobacteria Biosynthetic Diversity.</title>
        <authorList>
            <person name="Kalkreuter E."/>
            <person name="Kautsar S.A."/>
            <person name="Yang D."/>
            <person name="Bader C.D."/>
            <person name="Teijaro C.N."/>
            <person name="Fluegel L."/>
            <person name="Davis C.M."/>
            <person name="Simpson J.R."/>
            <person name="Lauterbach L."/>
            <person name="Steele A.D."/>
            <person name="Gui C."/>
            <person name="Meng S."/>
            <person name="Li G."/>
            <person name="Viehrig K."/>
            <person name="Ye F."/>
            <person name="Su P."/>
            <person name="Kiefer A.F."/>
            <person name="Nichols A."/>
            <person name="Cepeda A.J."/>
            <person name="Yan W."/>
            <person name="Fan B."/>
            <person name="Jiang Y."/>
            <person name="Adhikari A."/>
            <person name="Zheng C.-J."/>
            <person name="Schuster L."/>
            <person name="Cowan T.M."/>
            <person name="Smanski M.J."/>
            <person name="Chevrette M.G."/>
            <person name="De Carvalho L.P.S."/>
            <person name="Shen B."/>
        </authorList>
    </citation>
    <scope>NUCLEOTIDE SEQUENCE [LARGE SCALE GENOMIC DNA]</scope>
    <source>
        <strain evidence="2 3">NPDC006488</strain>
    </source>
</reference>
<gene>
    <name evidence="2" type="ORF">ACFYNQ_26390</name>
</gene>
<keyword evidence="3" id="KW-1185">Reference proteome</keyword>
<evidence type="ECO:0000313" key="2">
    <source>
        <dbReference type="EMBL" id="MFE9602083.1"/>
    </source>
</evidence>
<feature type="region of interest" description="Disordered" evidence="1">
    <location>
        <begin position="232"/>
        <end position="290"/>
    </location>
</feature>
<accession>A0ABW6M990</accession>
<sequence>MSFLDVFVCAGCGTELTAPLSRVALPVHVHHGGWEELHPPLMEPSTYAVEPLPSGPPWRRWAEVGADAAARQGVFAPVYSVSFGARNRIVIAPGDSRSMTLILEKCEGYCRGVDGRAGPNLACGGCGQAVATRMDDCGMWQTVWLEPDAVARRTSGLPAGPPPGWDDLTRAEHRVPPVEADGSWSRRWEAAVGVALAHLVAVTEDSPVSLPAGPVAELLGHAVGQYLPALPGARPVGPGGPESRPAGPADPEASSVGPVGPDGRSVGPVAPDPWSVGLAGPGTHPPRPRPDVLLVPRHPLTGAPWRPPGDEGPVVPLDSGVWAYLAHPGETSPLPTTGGLPDGVLRDDYPLPPRPWYPLRPHDRAFEDTLVRLPAIRAPQLHRYREAYHRAVSPTPR</sequence>
<protein>
    <submittedName>
        <fullName evidence="2">Uncharacterized protein</fullName>
    </submittedName>
</protein>
<proteinExistence type="predicted"/>
<dbReference type="RefSeq" id="WP_388109737.1">
    <property type="nucleotide sequence ID" value="NZ_JBIAHM010000009.1"/>
</dbReference>
<name>A0ABW6M990_9ACTN</name>
<dbReference type="Proteomes" id="UP001601303">
    <property type="component" value="Unassembled WGS sequence"/>
</dbReference>
<dbReference type="EMBL" id="JBIAHM010000009">
    <property type="protein sequence ID" value="MFE9602083.1"/>
    <property type="molecule type" value="Genomic_DNA"/>
</dbReference>
<evidence type="ECO:0000313" key="3">
    <source>
        <dbReference type="Proteomes" id="UP001601303"/>
    </source>
</evidence>
<evidence type="ECO:0000256" key="1">
    <source>
        <dbReference type="SAM" id="MobiDB-lite"/>
    </source>
</evidence>
<organism evidence="2 3">
    <name type="scientific">Streptomyces hokutonensis</name>
    <dbReference type="NCBI Taxonomy" id="1306990"/>
    <lineage>
        <taxon>Bacteria</taxon>
        <taxon>Bacillati</taxon>
        <taxon>Actinomycetota</taxon>
        <taxon>Actinomycetes</taxon>
        <taxon>Kitasatosporales</taxon>
        <taxon>Streptomycetaceae</taxon>
        <taxon>Streptomyces</taxon>
    </lineage>
</organism>
<comment type="caution">
    <text evidence="2">The sequence shown here is derived from an EMBL/GenBank/DDBJ whole genome shotgun (WGS) entry which is preliminary data.</text>
</comment>